<feature type="region of interest" description="Disordered" evidence="1">
    <location>
        <begin position="99"/>
        <end position="124"/>
    </location>
</feature>
<evidence type="ECO:0000256" key="1">
    <source>
        <dbReference type="SAM" id="MobiDB-lite"/>
    </source>
</evidence>
<accession>A0AAJ7T8E6</accession>
<gene>
    <name evidence="3" type="primary">LOC116943973</name>
</gene>
<dbReference type="GeneID" id="116943973"/>
<evidence type="ECO:0000313" key="2">
    <source>
        <dbReference type="Proteomes" id="UP001318040"/>
    </source>
</evidence>
<reference evidence="3" key="1">
    <citation type="submission" date="2025-08" db="UniProtKB">
        <authorList>
            <consortium name="RefSeq"/>
        </authorList>
    </citation>
    <scope>IDENTIFICATION</scope>
    <source>
        <tissue evidence="3">Sperm</tissue>
    </source>
</reference>
<evidence type="ECO:0000313" key="3">
    <source>
        <dbReference type="RefSeq" id="XP_032813251.1"/>
    </source>
</evidence>
<dbReference type="Proteomes" id="UP001318040">
    <property type="component" value="Chromosome 19"/>
</dbReference>
<name>A0AAJ7T8E6_PETMA</name>
<dbReference type="KEGG" id="pmrn:116943973"/>
<keyword evidence="2" id="KW-1185">Reference proteome</keyword>
<organism evidence="2 3">
    <name type="scientific">Petromyzon marinus</name>
    <name type="common">Sea lamprey</name>
    <dbReference type="NCBI Taxonomy" id="7757"/>
    <lineage>
        <taxon>Eukaryota</taxon>
        <taxon>Metazoa</taxon>
        <taxon>Chordata</taxon>
        <taxon>Craniata</taxon>
        <taxon>Vertebrata</taxon>
        <taxon>Cyclostomata</taxon>
        <taxon>Hyperoartia</taxon>
        <taxon>Petromyzontiformes</taxon>
        <taxon>Petromyzontidae</taxon>
        <taxon>Petromyzon</taxon>
    </lineage>
</organism>
<protein>
    <submittedName>
        <fullName evidence="3">Uncharacterized protein LOC116943973</fullName>
    </submittedName>
</protein>
<sequence>MASSLYVHNYASASGEAAEEGDQDAFCVLELCDPRSHPEADPSTITFFGALSEAEEGSGLGRAPPHRCDSAAVATRPPGFLSRILAAFLRWIRNRDNRNAAGDARRDSRGREGEGPEAFPLVQL</sequence>
<feature type="compositionally biased region" description="Basic and acidic residues" evidence="1">
    <location>
        <begin position="99"/>
        <end position="114"/>
    </location>
</feature>
<dbReference type="RefSeq" id="XP_032813251.1">
    <property type="nucleotide sequence ID" value="XM_032957360.1"/>
</dbReference>
<proteinExistence type="predicted"/>
<dbReference type="AlphaFoldDB" id="A0AAJ7T8E6"/>